<evidence type="ECO:0000256" key="1">
    <source>
        <dbReference type="SAM" id="MobiDB-lite"/>
    </source>
</evidence>
<dbReference type="Proteomes" id="UP000054498">
    <property type="component" value="Unassembled WGS sequence"/>
</dbReference>
<accession>A0A0D2MEU2</accession>
<protein>
    <submittedName>
        <fullName evidence="2">Uncharacterized protein</fullName>
    </submittedName>
</protein>
<dbReference type="KEGG" id="mng:MNEG_8715"/>
<name>A0A0D2MEU2_9CHLO</name>
<feature type="region of interest" description="Disordered" evidence="1">
    <location>
        <begin position="1"/>
        <end position="21"/>
    </location>
</feature>
<feature type="region of interest" description="Disordered" evidence="1">
    <location>
        <begin position="48"/>
        <end position="98"/>
    </location>
</feature>
<feature type="compositionally biased region" description="Low complexity" evidence="1">
    <location>
        <begin position="48"/>
        <end position="61"/>
    </location>
</feature>
<feature type="compositionally biased region" description="Basic and acidic residues" evidence="1">
    <location>
        <begin position="63"/>
        <end position="77"/>
    </location>
</feature>
<evidence type="ECO:0000313" key="3">
    <source>
        <dbReference type="Proteomes" id="UP000054498"/>
    </source>
</evidence>
<organism evidence="2 3">
    <name type="scientific">Monoraphidium neglectum</name>
    <dbReference type="NCBI Taxonomy" id="145388"/>
    <lineage>
        <taxon>Eukaryota</taxon>
        <taxon>Viridiplantae</taxon>
        <taxon>Chlorophyta</taxon>
        <taxon>core chlorophytes</taxon>
        <taxon>Chlorophyceae</taxon>
        <taxon>CS clade</taxon>
        <taxon>Sphaeropleales</taxon>
        <taxon>Selenastraceae</taxon>
        <taxon>Monoraphidium</taxon>
    </lineage>
</organism>
<dbReference type="AlphaFoldDB" id="A0A0D2MEU2"/>
<reference evidence="2 3" key="1">
    <citation type="journal article" date="2013" name="BMC Genomics">
        <title>Reconstruction of the lipid metabolism for the microalga Monoraphidium neglectum from its genome sequence reveals characteristics suitable for biofuel production.</title>
        <authorList>
            <person name="Bogen C."/>
            <person name="Al-Dilaimi A."/>
            <person name="Albersmeier A."/>
            <person name="Wichmann J."/>
            <person name="Grundmann M."/>
            <person name="Rupp O."/>
            <person name="Lauersen K.J."/>
            <person name="Blifernez-Klassen O."/>
            <person name="Kalinowski J."/>
            <person name="Goesmann A."/>
            <person name="Mussgnug J.H."/>
            <person name="Kruse O."/>
        </authorList>
    </citation>
    <scope>NUCLEOTIDE SEQUENCE [LARGE SCALE GENOMIC DNA]</scope>
    <source>
        <strain evidence="2 3">SAG 48.87</strain>
    </source>
</reference>
<sequence length="119" mass="13320">MEARIRALQEQHEKEQLATRPHELAKQLTQLEAEQEKLLGDLDAARAANGRARADAEAAAGKARREAEEAEASRTERQQQVFEAARQQRVNDASERDRSDSIAAAQHLVLCRVAVSQFF</sequence>
<dbReference type="RefSeq" id="XP_013898266.1">
    <property type="nucleotide sequence ID" value="XM_014042812.1"/>
</dbReference>
<dbReference type="EMBL" id="KK101906">
    <property type="protein sequence ID" value="KIY99246.1"/>
    <property type="molecule type" value="Genomic_DNA"/>
</dbReference>
<proteinExistence type="predicted"/>
<keyword evidence="3" id="KW-1185">Reference proteome</keyword>
<dbReference type="GeneID" id="25741590"/>
<gene>
    <name evidence="2" type="ORF">MNEG_8715</name>
</gene>
<evidence type="ECO:0000313" key="2">
    <source>
        <dbReference type="EMBL" id="KIY99246.1"/>
    </source>
</evidence>